<dbReference type="RefSeq" id="WP_344138764.1">
    <property type="nucleotide sequence ID" value="NZ_BAAALT010000259.1"/>
</dbReference>
<evidence type="ECO:0000313" key="2">
    <source>
        <dbReference type="Proteomes" id="UP001500218"/>
    </source>
</evidence>
<accession>A0ABN2MK94</accession>
<sequence length="375" mass="41369">MRDTASPPAREMAPPRAVLPHVLDDNDDTPLLAPVTRQLSWERVHELSQTPRHHAGTGPDAEQRLITRVRRTATVQRGTRMKKIFTAAQLPGFLAGRLISGFCYRSTDLADLRTAADLSILTGAQPAPGAAHDVVFVLRWRATDPIDYDIPFAAPVDDLPAYPGLTNIPPHERIGPPVLGTGFAPSRQHLIPEFVTTDLADLPLPANSTIVAHTAAGDEVPLYSYLPEQRAWLRLFGPQWRNLLAGAPGLQIDQEYVATNTDAAAPTTRLVGHFHGELYDALADPPHEFRVLARGRAPHFLLETLARRTCRATWRGVPCTVVRTEGDWLRLRISHPDAQSILDLGAQCVERGIYEVWAPLSECADLHETETPYPL</sequence>
<proteinExistence type="predicted"/>
<keyword evidence="2" id="KW-1185">Reference proteome</keyword>
<comment type="caution">
    <text evidence="1">The sequence shown here is derived from an EMBL/GenBank/DDBJ whole genome shotgun (WGS) entry which is preliminary data.</text>
</comment>
<dbReference type="Proteomes" id="UP001500218">
    <property type="component" value="Unassembled WGS sequence"/>
</dbReference>
<organism evidence="1 2">
    <name type="scientific">Luedemannella flava</name>
    <dbReference type="NCBI Taxonomy" id="349316"/>
    <lineage>
        <taxon>Bacteria</taxon>
        <taxon>Bacillati</taxon>
        <taxon>Actinomycetota</taxon>
        <taxon>Actinomycetes</taxon>
        <taxon>Micromonosporales</taxon>
        <taxon>Micromonosporaceae</taxon>
        <taxon>Luedemannella</taxon>
    </lineage>
</organism>
<gene>
    <name evidence="1" type="ORF">GCM10009682_55910</name>
</gene>
<reference evidence="1 2" key="1">
    <citation type="journal article" date="2019" name="Int. J. Syst. Evol. Microbiol.">
        <title>The Global Catalogue of Microorganisms (GCM) 10K type strain sequencing project: providing services to taxonomists for standard genome sequencing and annotation.</title>
        <authorList>
            <consortium name="The Broad Institute Genomics Platform"/>
            <consortium name="The Broad Institute Genome Sequencing Center for Infectious Disease"/>
            <person name="Wu L."/>
            <person name="Ma J."/>
        </authorList>
    </citation>
    <scope>NUCLEOTIDE SEQUENCE [LARGE SCALE GENOMIC DNA]</scope>
    <source>
        <strain evidence="1 2">JCM 13250</strain>
    </source>
</reference>
<dbReference type="EMBL" id="BAAALT010000259">
    <property type="protein sequence ID" value="GAA1829914.1"/>
    <property type="molecule type" value="Genomic_DNA"/>
</dbReference>
<protein>
    <recommendedName>
        <fullName evidence="3">DUF2169 domain-containing protein</fullName>
    </recommendedName>
</protein>
<name>A0ABN2MK94_9ACTN</name>
<evidence type="ECO:0008006" key="3">
    <source>
        <dbReference type="Google" id="ProtNLM"/>
    </source>
</evidence>
<evidence type="ECO:0000313" key="1">
    <source>
        <dbReference type="EMBL" id="GAA1829914.1"/>
    </source>
</evidence>